<dbReference type="EC" id="3.4.11.4" evidence="8"/>
<dbReference type="InterPro" id="IPR036264">
    <property type="entry name" value="Bact_exopeptidase_dim_dom"/>
</dbReference>
<evidence type="ECO:0000256" key="8">
    <source>
        <dbReference type="NCBIfam" id="TIGR01882"/>
    </source>
</evidence>
<keyword evidence="4" id="KW-0479">Metal-binding</keyword>
<keyword evidence="5" id="KW-0378">Hydrolase</keyword>
<comment type="similarity">
    <text evidence="2">Belongs to the peptidase M20B family.</text>
</comment>
<dbReference type="GO" id="GO:0006508">
    <property type="term" value="P:proteolysis"/>
    <property type="evidence" value="ECO:0007669"/>
    <property type="project" value="UniProtKB-UniRule"/>
</dbReference>
<evidence type="ECO:0000313" key="12">
    <source>
        <dbReference type="Proteomes" id="UP000252355"/>
    </source>
</evidence>
<dbReference type="Gene3D" id="3.30.70.360">
    <property type="match status" value="1"/>
</dbReference>
<evidence type="ECO:0000256" key="6">
    <source>
        <dbReference type="ARBA" id="ARBA00022833"/>
    </source>
</evidence>
<organism evidence="11 12">
    <name type="scientific">Candidatus Ozemobacter sibiricus</name>
    <dbReference type="NCBI Taxonomy" id="2268124"/>
    <lineage>
        <taxon>Bacteria</taxon>
        <taxon>Candidatus Ozemobacteria</taxon>
        <taxon>Candidatus Ozemobacterales</taxon>
        <taxon>Candidatus Ozemobacteraceae</taxon>
        <taxon>Candidatus Ozemobacter</taxon>
    </lineage>
</organism>
<dbReference type="InterPro" id="IPR010161">
    <property type="entry name" value="Peptidase_M20B"/>
</dbReference>
<evidence type="ECO:0000256" key="9">
    <source>
        <dbReference type="SAM" id="MobiDB-lite"/>
    </source>
</evidence>
<dbReference type="NCBIfam" id="NF003976">
    <property type="entry name" value="PRK05469.1"/>
    <property type="match status" value="1"/>
</dbReference>
<evidence type="ECO:0000256" key="1">
    <source>
        <dbReference type="ARBA" id="ARBA00001947"/>
    </source>
</evidence>
<evidence type="ECO:0000313" key="11">
    <source>
        <dbReference type="EMBL" id="RCK78279.1"/>
    </source>
</evidence>
<dbReference type="PANTHER" id="PTHR42994">
    <property type="entry name" value="PEPTIDASE T"/>
    <property type="match status" value="1"/>
</dbReference>
<dbReference type="NCBIfam" id="NF009920">
    <property type="entry name" value="PRK13381.1"/>
    <property type="match status" value="1"/>
</dbReference>
<feature type="compositionally biased region" description="Low complexity" evidence="9">
    <location>
        <begin position="445"/>
        <end position="456"/>
    </location>
</feature>
<dbReference type="Proteomes" id="UP000252355">
    <property type="component" value="Unassembled WGS sequence"/>
</dbReference>
<feature type="domain" description="Peptidase M20 dimerisation" evidence="10">
    <location>
        <begin position="234"/>
        <end position="313"/>
    </location>
</feature>
<sequence>MTWALWLAVLCCLLPVGITAGGAIHRRVLERFLRYAALDTASDSAARTLPTSEGQRRFADLLVGELRGLGLSDARLAAQGYVYATLPATPGHEGTALPVLGFICHLDTVPLLGSGPIRPIVHPAYAGGDLVLPGDPTQVLSPREHPRLRDKIGSDIVTSDGRTILGADDKAGIAEVLTAIELLRERGIPHGPVAIAFTPDEETGRGMEGFDVAGWGASYAFTVDGEEVGELNDETFNAASATVVFTGHNCHPGSAKGVMVNALYAAARFLSDLPPRQRPEAVDGRVGYQHPHTVTGEEEEARIKLILRDFSLTGLRQRQRLVRELAARTARRFPGVRATVTIEEGYRNMKPVIARHPFLIAAAEEAMRRVGLTPIRRPIRGGTDGAVLSYKGIPCPNLFCGCENPHSRTEWIAVDDMVKAVETIVELIRVWPEHVRGARRRRPEACAPRPAAPSSALSILTGAPSQEEGPPEVPRSGRRRVAATARPQPPKSLRKGATARSRPRR</sequence>
<dbReference type="Gene3D" id="3.40.630.10">
    <property type="entry name" value="Zn peptidases"/>
    <property type="match status" value="1"/>
</dbReference>
<dbReference type="PROSITE" id="PS00759">
    <property type="entry name" value="ARGE_DAPE_CPG2_2"/>
    <property type="match status" value="1"/>
</dbReference>
<evidence type="ECO:0000256" key="2">
    <source>
        <dbReference type="ARBA" id="ARBA00009692"/>
    </source>
</evidence>
<dbReference type="GO" id="GO:0006518">
    <property type="term" value="P:peptide metabolic process"/>
    <property type="evidence" value="ECO:0007669"/>
    <property type="project" value="InterPro"/>
</dbReference>
<dbReference type="NCBIfam" id="TIGR01882">
    <property type="entry name" value="peptidase-T"/>
    <property type="match status" value="1"/>
</dbReference>
<dbReference type="Pfam" id="PF01546">
    <property type="entry name" value="Peptidase_M20"/>
    <property type="match status" value="1"/>
</dbReference>
<keyword evidence="11" id="KW-0031">Aminopeptidase</keyword>
<protein>
    <recommendedName>
        <fullName evidence="8">Peptidase T</fullName>
        <ecNumber evidence="8">3.4.11.4</ecNumber>
    </recommendedName>
</protein>
<dbReference type="InterPro" id="IPR001261">
    <property type="entry name" value="ArgE/DapE_CS"/>
</dbReference>
<dbReference type="GO" id="GO:0005829">
    <property type="term" value="C:cytosol"/>
    <property type="evidence" value="ECO:0007669"/>
    <property type="project" value="TreeGrafter"/>
</dbReference>
<accession>A0A367ZKJ3</accession>
<dbReference type="SUPFAM" id="SSF55031">
    <property type="entry name" value="Bacterial exopeptidase dimerisation domain"/>
    <property type="match status" value="1"/>
</dbReference>
<keyword evidence="6" id="KW-0862">Zinc</keyword>
<dbReference type="GO" id="GO:0045148">
    <property type="term" value="F:tripeptide aminopeptidase activity"/>
    <property type="evidence" value="ECO:0007669"/>
    <property type="project" value="UniProtKB-UniRule"/>
</dbReference>
<dbReference type="PANTHER" id="PTHR42994:SF1">
    <property type="entry name" value="PEPTIDASE T"/>
    <property type="match status" value="1"/>
</dbReference>
<dbReference type="Pfam" id="PF07687">
    <property type="entry name" value="M20_dimer"/>
    <property type="match status" value="1"/>
</dbReference>
<dbReference type="InterPro" id="IPR011650">
    <property type="entry name" value="Peptidase_M20_dimer"/>
</dbReference>
<evidence type="ECO:0000256" key="3">
    <source>
        <dbReference type="ARBA" id="ARBA00022670"/>
    </source>
</evidence>
<dbReference type="EMBL" id="QOQW01000025">
    <property type="protein sequence ID" value="RCK78279.1"/>
    <property type="molecule type" value="Genomic_DNA"/>
</dbReference>
<dbReference type="SUPFAM" id="SSF53187">
    <property type="entry name" value="Zn-dependent exopeptidases"/>
    <property type="match status" value="1"/>
</dbReference>
<keyword evidence="3" id="KW-0645">Protease</keyword>
<evidence type="ECO:0000256" key="7">
    <source>
        <dbReference type="ARBA" id="ARBA00023049"/>
    </source>
</evidence>
<feature type="region of interest" description="Disordered" evidence="9">
    <location>
        <begin position="438"/>
        <end position="505"/>
    </location>
</feature>
<comment type="cofactor">
    <cofactor evidence="1">
        <name>Zn(2+)</name>
        <dbReference type="ChEBI" id="CHEBI:29105"/>
    </cofactor>
</comment>
<dbReference type="InterPro" id="IPR002933">
    <property type="entry name" value="Peptidase_M20"/>
</dbReference>
<dbReference type="AlphaFoldDB" id="A0A367ZKJ3"/>
<evidence type="ECO:0000259" key="10">
    <source>
        <dbReference type="Pfam" id="PF07687"/>
    </source>
</evidence>
<evidence type="ECO:0000256" key="5">
    <source>
        <dbReference type="ARBA" id="ARBA00022801"/>
    </source>
</evidence>
<name>A0A367ZKJ3_9BACT</name>
<proteinExistence type="inferred from homology"/>
<comment type="caution">
    <text evidence="11">The sequence shown here is derived from an EMBL/GenBank/DDBJ whole genome shotgun (WGS) entry which is preliminary data.</text>
</comment>
<reference evidence="11 12" key="1">
    <citation type="submission" date="2018-05" db="EMBL/GenBank/DDBJ databases">
        <title>A metagenomic window into the 2 km-deep terrestrial subsurface aquifer revealed taxonomically and functionally diverse microbial community comprising novel uncultured bacterial lineages.</title>
        <authorList>
            <person name="Kadnikov V.V."/>
            <person name="Mardanov A.V."/>
            <person name="Beletsky A.V."/>
            <person name="Banks D."/>
            <person name="Pimenov N.V."/>
            <person name="Frank Y.A."/>
            <person name="Karnachuk O.V."/>
            <person name="Ravin N.V."/>
        </authorList>
    </citation>
    <scope>NUCLEOTIDE SEQUENCE [LARGE SCALE GENOMIC DNA]</scope>
    <source>
        <strain evidence="11">BY5</strain>
    </source>
</reference>
<keyword evidence="7" id="KW-0482">Metalloprotease</keyword>
<dbReference type="GO" id="GO:0008237">
    <property type="term" value="F:metallopeptidase activity"/>
    <property type="evidence" value="ECO:0007669"/>
    <property type="project" value="UniProtKB-KW"/>
</dbReference>
<evidence type="ECO:0000256" key="4">
    <source>
        <dbReference type="ARBA" id="ARBA00022723"/>
    </source>
</evidence>
<gene>
    <name evidence="11" type="ORF">OZSIB_1656</name>
</gene>
<dbReference type="GO" id="GO:0008270">
    <property type="term" value="F:zinc ion binding"/>
    <property type="evidence" value="ECO:0007669"/>
    <property type="project" value="InterPro"/>
</dbReference>